<evidence type="ECO:0000313" key="2">
    <source>
        <dbReference type="EMBL" id="KAL3307971.1"/>
    </source>
</evidence>
<dbReference type="Proteomes" id="UP001626550">
    <property type="component" value="Unassembled WGS sequence"/>
</dbReference>
<feature type="coiled-coil region" evidence="1">
    <location>
        <begin position="21"/>
        <end position="89"/>
    </location>
</feature>
<name>A0ABD2PQG7_9PLAT</name>
<protein>
    <submittedName>
        <fullName evidence="2">Uncharacterized protein</fullName>
    </submittedName>
</protein>
<comment type="caution">
    <text evidence="2">The sequence shown here is derived from an EMBL/GenBank/DDBJ whole genome shotgun (WGS) entry which is preliminary data.</text>
</comment>
<keyword evidence="1" id="KW-0175">Coiled coil</keyword>
<dbReference type="AlphaFoldDB" id="A0ABD2PQG7"/>
<reference evidence="2 3" key="1">
    <citation type="submission" date="2024-11" db="EMBL/GenBank/DDBJ databases">
        <title>Adaptive evolution of stress response genes in parasites aligns with host niche diversity.</title>
        <authorList>
            <person name="Hahn C."/>
            <person name="Resl P."/>
        </authorList>
    </citation>
    <scope>NUCLEOTIDE SEQUENCE [LARGE SCALE GENOMIC DNA]</scope>
    <source>
        <strain evidence="2">EGGRZ-B1_66</strain>
        <tissue evidence="2">Body</tissue>
    </source>
</reference>
<keyword evidence="3" id="KW-1185">Reference proteome</keyword>
<organism evidence="2 3">
    <name type="scientific">Cichlidogyrus casuarinus</name>
    <dbReference type="NCBI Taxonomy" id="1844966"/>
    <lineage>
        <taxon>Eukaryota</taxon>
        <taxon>Metazoa</taxon>
        <taxon>Spiralia</taxon>
        <taxon>Lophotrochozoa</taxon>
        <taxon>Platyhelminthes</taxon>
        <taxon>Monogenea</taxon>
        <taxon>Monopisthocotylea</taxon>
        <taxon>Dactylogyridea</taxon>
        <taxon>Ancyrocephalidae</taxon>
        <taxon>Cichlidogyrus</taxon>
    </lineage>
</organism>
<evidence type="ECO:0000313" key="3">
    <source>
        <dbReference type="Proteomes" id="UP001626550"/>
    </source>
</evidence>
<dbReference type="EMBL" id="JBJKFK010006114">
    <property type="protein sequence ID" value="KAL3307971.1"/>
    <property type="molecule type" value="Genomic_DNA"/>
</dbReference>
<evidence type="ECO:0000256" key="1">
    <source>
        <dbReference type="SAM" id="Coils"/>
    </source>
</evidence>
<proteinExistence type="predicted"/>
<sequence>MGDLELITRLKESSISNSNQLRSLRKKRLQVLADIEAALEEVTRLARNQGRLMATYESEASSVTLKEHRDKLNQELFELEQEINILQCDDVITTPDASRVNRSFSFDDAKTSRNFQKLGPLYEKRNELKCSVIQVEEQIRILETKQAKVNIDQEEELLYGPMPREPMEKLFPNQKLTTIELLRNLMSRLKTN</sequence>
<gene>
    <name evidence="2" type="ORF">Ciccas_013504</name>
</gene>
<accession>A0ABD2PQG7</accession>